<dbReference type="Proteomes" id="UP000077266">
    <property type="component" value="Unassembled WGS sequence"/>
</dbReference>
<evidence type="ECO:0000256" key="4">
    <source>
        <dbReference type="ARBA" id="ARBA00022722"/>
    </source>
</evidence>
<dbReference type="GO" id="GO:0043137">
    <property type="term" value="P:DNA replication, removal of RNA primer"/>
    <property type="evidence" value="ECO:0007669"/>
    <property type="project" value="TreeGrafter"/>
</dbReference>
<comment type="similarity">
    <text evidence="2">Belongs to the RNase H family.</text>
</comment>
<keyword evidence="4" id="KW-0540">Nuclease</keyword>
<dbReference type="InterPro" id="IPR012337">
    <property type="entry name" value="RNaseH-like_sf"/>
</dbReference>
<dbReference type="AlphaFoldDB" id="A0A165GM98"/>
<gene>
    <name evidence="9" type="ORF">EXIGLDRAFT_569603</name>
</gene>
<feature type="domain" description="RNase H type-1" evidence="8">
    <location>
        <begin position="26"/>
        <end position="167"/>
    </location>
</feature>
<reference evidence="9 10" key="1">
    <citation type="journal article" date="2016" name="Mol. Biol. Evol.">
        <title>Comparative Genomics of Early-Diverging Mushroom-Forming Fungi Provides Insights into the Origins of Lignocellulose Decay Capabilities.</title>
        <authorList>
            <person name="Nagy L.G."/>
            <person name="Riley R."/>
            <person name="Tritt A."/>
            <person name="Adam C."/>
            <person name="Daum C."/>
            <person name="Floudas D."/>
            <person name="Sun H."/>
            <person name="Yadav J.S."/>
            <person name="Pangilinan J."/>
            <person name="Larsson K.H."/>
            <person name="Matsuura K."/>
            <person name="Barry K."/>
            <person name="Labutti K."/>
            <person name="Kuo R."/>
            <person name="Ohm R.A."/>
            <person name="Bhattacharya S.S."/>
            <person name="Shirouzu T."/>
            <person name="Yoshinaga Y."/>
            <person name="Martin F.M."/>
            <person name="Grigoriev I.V."/>
            <person name="Hibbett D.S."/>
        </authorList>
    </citation>
    <scope>NUCLEOTIDE SEQUENCE [LARGE SCALE GENOMIC DNA]</scope>
    <source>
        <strain evidence="9 10">HHB12029</strain>
    </source>
</reference>
<feature type="non-terminal residue" evidence="9">
    <location>
        <position position="1"/>
    </location>
</feature>
<protein>
    <recommendedName>
        <fullName evidence="3">ribonuclease H</fullName>
        <ecNumber evidence="3">3.1.26.4</ecNumber>
    </recommendedName>
</protein>
<name>A0A165GM98_EXIGL</name>
<sequence>LLLQTLQSTRSHAERLDQIYGRTTDSSHETVVYTDGACAGNGHSDATAGSGIYWGEDCADNVSVRTPGPGQTNNRAELFAVLQAVKAVPRYRTLRVFTDSTYVAEALVWLAPKHAAHGWSCPNGDIMREFVRVMRARTAAVFTAKVKGHSGNAHNDAADGLATEGARK</sequence>
<dbReference type="InterPro" id="IPR002156">
    <property type="entry name" value="RNaseH_domain"/>
</dbReference>
<dbReference type="PANTHER" id="PTHR10642">
    <property type="entry name" value="RIBONUCLEASE H1"/>
    <property type="match status" value="1"/>
</dbReference>
<dbReference type="InParanoid" id="A0A165GM98"/>
<dbReference type="GO" id="GO:0046872">
    <property type="term" value="F:metal ion binding"/>
    <property type="evidence" value="ECO:0007669"/>
    <property type="project" value="UniProtKB-KW"/>
</dbReference>
<dbReference type="PANTHER" id="PTHR10642:SF26">
    <property type="entry name" value="RIBONUCLEASE H1"/>
    <property type="match status" value="1"/>
</dbReference>
<keyword evidence="7" id="KW-0378">Hydrolase</keyword>
<evidence type="ECO:0000313" key="9">
    <source>
        <dbReference type="EMBL" id="KZV90727.1"/>
    </source>
</evidence>
<dbReference type="InterPro" id="IPR036397">
    <property type="entry name" value="RNaseH_sf"/>
</dbReference>
<evidence type="ECO:0000256" key="2">
    <source>
        <dbReference type="ARBA" id="ARBA00005300"/>
    </source>
</evidence>
<dbReference type="SUPFAM" id="SSF53098">
    <property type="entry name" value="Ribonuclease H-like"/>
    <property type="match status" value="1"/>
</dbReference>
<evidence type="ECO:0000256" key="5">
    <source>
        <dbReference type="ARBA" id="ARBA00022723"/>
    </source>
</evidence>
<dbReference type="Pfam" id="PF00075">
    <property type="entry name" value="RNase_H"/>
    <property type="match status" value="1"/>
</dbReference>
<evidence type="ECO:0000259" key="8">
    <source>
        <dbReference type="PROSITE" id="PS50879"/>
    </source>
</evidence>
<keyword evidence="10" id="KW-1185">Reference proteome</keyword>
<organism evidence="9 10">
    <name type="scientific">Exidia glandulosa HHB12029</name>
    <dbReference type="NCBI Taxonomy" id="1314781"/>
    <lineage>
        <taxon>Eukaryota</taxon>
        <taxon>Fungi</taxon>
        <taxon>Dikarya</taxon>
        <taxon>Basidiomycota</taxon>
        <taxon>Agaricomycotina</taxon>
        <taxon>Agaricomycetes</taxon>
        <taxon>Auriculariales</taxon>
        <taxon>Exidiaceae</taxon>
        <taxon>Exidia</taxon>
    </lineage>
</organism>
<evidence type="ECO:0000256" key="7">
    <source>
        <dbReference type="ARBA" id="ARBA00022801"/>
    </source>
</evidence>
<feature type="non-terminal residue" evidence="9">
    <location>
        <position position="168"/>
    </location>
</feature>
<dbReference type="EC" id="3.1.26.4" evidence="3"/>
<comment type="catalytic activity">
    <reaction evidence="1">
        <text>Endonucleolytic cleavage to 5'-phosphomonoester.</text>
        <dbReference type="EC" id="3.1.26.4"/>
    </reaction>
</comment>
<accession>A0A165GM98</accession>
<keyword evidence="5" id="KW-0479">Metal-binding</keyword>
<evidence type="ECO:0000256" key="1">
    <source>
        <dbReference type="ARBA" id="ARBA00000077"/>
    </source>
</evidence>
<evidence type="ECO:0000256" key="6">
    <source>
        <dbReference type="ARBA" id="ARBA00022759"/>
    </source>
</evidence>
<evidence type="ECO:0000313" key="10">
    <source>
        <dbReference type="Proteomes" id="UP000077266"/>
    </source>
</evidence>
<dbReference type="PROSITE" id="PS50879">
    <property type="entry name" value="RNASE_H_1"/>
    <property type="match status" value="1"/>
</dbReference>
<dbReference type="OrthoDB" id="245563at2759"/>
<dbReference type="EMBL" id="KV426042">
    <property type="protein sequence ID" value="KZV90727.1"/>
    <property type="molecule type" value="Genomic_DNA"/>
</dbReference>
<proteinExistence type="inferred from homology"/>
<dbReference type="InterPro" id="IPR050092">
    <property type="entry name" value="RNase_H"/>
</dbReference>
<dbReference type="GO" id="GO:0004523">
    <property type="term" value="F:RNA-DNA hybrid ribonuclease activity"/>
    <property type="evidence" value="ECO:0007669"/>
    <property type="project" value="UniProtKB-EC"/>
</dbReference>
<dbReference type="Gene3D" id="3.30.420.10">
    <property type="entry name" value="Ribonuclease H-like superfamily/Ribonuclease H"/>
    <property type="match status" value="1"/>
</dbReference>
<dbReference type="STRING" id="1314781.A0A165GM98"/>
<evidence type="ECO:0000256" key="3">
    <source>
        <dbReference type="ARBA" id="ARBA00012180"/>
    </source>
</evidence>
<dbReference type="GO" id="GO:0003676">
    <property type="term" value="F:nucleic acid binding"/>
    <property type="evidence" value="ECO:0007669"/>
    <property type="project" value="InterPro"/>
</dbReference>
<dbReference type="CDD" id="cd09280">
    <property type="entry name" value="RNase_HI_eukaryote_like"/>
    <property type="match status" value="1"/>
</dbReference>
<keyword evidence="6" id="KW-0255">Endonuclease</keyword>